<keyword evidence="4" id="KW-0378">Hydrolase</keyword>
<evidence type="ECO:0000259" key="3">
    <source>
        <dbReference type="Pfam" id="PF01478"/>
    </source>
</evidence>
<evidence type="ECO:0000313" key="4">
    <source>
        <dbReference type="EMBL" id="MDO7907300.1"/>
    </source>
</evidence>
<feature type="transmembrane region" description="Helical" evidence="2">
    <location>
        <begin position="47"/>
        <end position="69"/>
    </location>
</feature>
<proteinExistence type="inferred from homology"/>
<keyword evidence="2" id="KW-0472">Membrane</keyword>
<sequence>MSIHYGICAVFIVAALITDLRYMKIPNKLTLPAMLGGLFYQGAAEGWEGLISASAGIGAGFGILLIMYWTGAVGAGDVKLFGGIGAWTGTMFTVQSIICSVMFAGLIGLGILLWRREMLLRIRRILTAVAGMFLIGSREAIRHGAAEHIRFPFMIAVVPGVICTYINYV</sequence>
<organism evidence="4 5">
    <name type="scientific">Paenibacillus lacisoli</name>
    <dbReference type="NCBI Taxonomy" id="3064525"/>
    <lineage>
        <taxon>Bacteria</taxon>
        <taxon>Bacillati</taxon>
        <taxon>Bacillota</taxon>
        <taxon>Bacilli</taxon>
        <taxon>Bacillales</taxon>
        <taxon>Paenibacillaceae</taxon>
        <taxon>Paenibacillus</taxon>
    </lineage>
</organism>
<dbReference type="InterPro" id="IPR000045">
    <property type="entry name" value="Prepilin_IV_endopep_pep"/>
</dbReference>
<keyword evidence="2" id="KW-1133">Transmembrane helix</keyword>
<protein>
    <submittedName>
        <fullName evidence="4">A24 family peptidase</fullName>
        <ecNumber evidence="4">3.4.23.-</ecNumber>
    </submittedName>
</protein>
<dbReference type="Pfam" id="PF01478">
    <property type="entry name" value="Peptidase_A24"/>
    <property type="match status" value="1"/>
</dbReference>
<dbReference type="EMBL" id="JAUQTB010000006">
    <property type="protein sequence ID" value="MDO7907300.1"/>
    <property type="molecule type" value="Genomic_DNA"/>
</dbReference>
<dbReference type="RefSeq" id="WP_305024547.1">
    <property type="nucleotide sequence ID" value="NZ_JAUQTB010000006.1"/>
</dbReference>
<dbReference type="Gene3D" id="1.20.120.1220">
    <property type="match status" value="1"/>
</dbReference>
<reference evidence="4 5" key="1">
    <citation type="submission" date="2023-07" db="EMBL/GenBank/DDBJ databases">
        <title>Paenibacillus sp. JX-17 nov. isolated from soil.</title>
        <authorList>
            <person name="Wan Y."/>
            <person name="Liu B."/>
        </authorList>
    </citation>
    <scope>NUCLEOTIDE SEQUENCE [LARGE SCALE GENOMIC DNA]</scope>
    <source>
        <strain evidence="4 5">JX-17</strain>
    </source>
</reference>
<dbReference type="InterPro" id="IPR050882">
    <property type="entry name" value="Prepilin_peptidase/N-MTase"/>
</dbReference>
<feature type="transmembrane region" description="Helical" evidence="2">
    <location>
        <begin position="81"/>
        <end position="114"/>
    </location>
</feature>
<evidence type="ECO:0000256" key="1">
    <source>
        <dbReference type="ARBA" id="ARBA00005801"/>
    </source>
</evidence>
<keyword evidence="5" id="KW-1185">Reference proteome</keyword>
<dbReference type="GO" id="GO:0016787">
    <property type="term" value="F:hydrolase activity"/>
    <property type="evidence" value="ECO:0007669"/>
    <property type="project" value="UniProtKB-KW"/>
</dbReference>
<dbReference type="Proteomes" id="UP001240171">
    <property type="component" value="Unassembled WGS sequence"/>
</dbReference>
<keyword evidence="2" id="KW-0812">Transmembrane</keyword>
<dbReference type="PANTHER" id="PTHR30487">
    <property type="entry name" value="TYPE 4 PREPILIN-LIKE PROTEINS LEADER PEPTIDE-PROCESSING ENZYME"/>
    <property type="match status" value="1"/>
</dbReference>
<accession>A0ABT9CEK8</accession>
<dbReference type="PANTHER" id="PTHR30487:SF0">
    <property type="entry name" value="PREPILIN LEADER PEPTIDASE_N-METHYLTRANSFERASE-RELATED"/>
    <property type="match status" value="1"/>
</dbReference>
<feature type="domain" description="Prepilin type IV endopeptidase peptidase" evidence="3">
    <location>
        <begin position="7"/>
        <end position="108"/>
    </location>
</feature>
<comment type="similarity">
    <text evidence="1">Belongs to the peptidase A24 family.</text>
</comment>
<comment type="caution">
    <text evidence="4">The sequence shown here is derived from an EMBL/GenBank/DDBJ whole genome shotgun (WGS) entry which is preliminary data.</text>
</comment>
<evidence type="ECO:0000256" key="2">
    <source>
        <dbReference type="SAM" id="Phobius"/>
    </source>
</evidence>
<name>A0ABT9CEK8_9BACL</name>
<evidence type="ECO:0000313" key="5">
    <source>
        <dbReference type="Proteomes" id="UP001240171"/>
    </source>
</evidence>
<gene>
    <name evidence="4" type="ORF">Q5741_12875</name>
</gene>
<dbReference type="EC" id="3.4.23.-" evidence="4"/>